<gene>
    <name evidence="6" type="ORF">HH304_17495</name>
</gene>
<name>A0A848J0W7_9BACT</name>
<dbReference type="Gene3D" id="3.40.640.10">
    <property type="entry name" value="Type I PLP-dependent aspartate aminotransferase-like (Major domain)"/>
    <property type="match status" value="1"/>
</dbReference>
<dbReference type="PANTHER" id="PTHR13693">
    <property type="entry name" value="CLASS II AMINOTRANSFERASE/8-AMINO-7-OXONONANOATE SYNTHASE"/>
    <property type="match status" value="1"/>
</dbReference>
<evidence type="ECO:0000313" key="7">
    <source>
        <dbReference type="Proteomes" id="UP000559010"/>
    </source>
</evidence>
<keyword evidence="7" id="KW-1185">Reference proteome</keyword>
<dbReference type="SUPFAM" id="SSF53383">
    <property type="entry name" value="PLP-dependent transferases"/>
    <property type="match status" value="1"/>
</dbReference>
<evidence type="ECO:0000256" key="2">
    <source>
        <dbReference type="ARBA" id="ARBA00010008"/>
    </source>
</evidence>
<dbReference type="PANTHER" id="PTHR13693:SF77">
    <property type="entry name" value="8-AMINO-7-OXONONANOATE SYNTHASE"/>
    <property type="match status" value="1"/>
</dbReference>
<reference evidence="6 7" key="1">
    <citation type="submission" date="2020-04" db="EMBL/GenBank/DDBJ databases">
        <title>Flammeovirgaceae bacterium KN852 isolated from deep sea.</title>
        <authorList>
            <person name="Zhang D.-C."/>
        </authorList>
    </citation>
    <scope>NUCLEOTIDE SEQUENCE [LARGE SCALE GENOMIC DNA]</scope>
    <source>
        <strain evidence="6 7">KN852</strain>
    </source>
</reference>
<evidence type="ECO:0000259" key="5">
    <source>
        <dbReference type="Pfam" id="PF00155"/>
    </source>
</evidence>
<evidence type="ECO:0000256" key="4">
    <source>
        <dbReference type="ARBA" id="ARBA00022898"/>
    </source>
</evidence>
<comment type="cofactor">
    <cofactor evidence="1">
        <name>pyridoxal 5'-phosphate</name>
        <dbReference type="ChEBI" id="CHEBI:597326"/>
    </cofactor>
</comment>
<dbReference type="InterPro" id="IPR004839">
    <property type="entry name" value="Aminotransferase_I/II_large"/>
</dbReference>
<evidence type="ECO:0000256" key="3">
    <source>
        <dbReference type="ARBA" id="ARBA00022679"/>
    </source>
</evidence>
<organism evidence="6 7">
    <name type="scientific">Marinigracilibium pacificum</name>
    <dbReference type="NCBI Taxonomy" id="2729599"/>
    <lineage>
        <taxon>Bacteria</taxon>
        <taxon>Pseudomonadati</taxon>
        <taxon>Bacteroidota</taxon>
        <taxon>Cytophagia</taxon>
        <taxon>Cytophagales</taxon>
        <taxon>Flammeovirgaceae</taxon>
        <taxon>Marinigracilibium</taxon>
    </lineage>
</organism>
<keyword evidence="4" id="KW-0663">Pyridoxal phosphate</keyword>
<dbReference type="InterPro" id="IPR015424">
    <property type="entry name" value="PyrdxlP-dep_Trfase"/>
</dbReference>
<comment type="caution">
    <text evidence="6">The sequence shown here is derived from an EMBL/GenBank/DDBJ whole genome shotgun (WGS) entry which is preliminary data.</text>
</comment>
<feature type="domain" description="Aminotransferase class I/classII large" evidence="5">
    <location>
        <begin position="31"/>
        <end position="374"/>
    </location>
</feature>
<dbReference type="Proteomes" id="UP000559010">
    <property type="component" value="Unassembled WGS sequence"/>
</dbReference>
<evidence type="ECO:0000313" key="6">
    <source>
        <dbReference type="EMBL" id="NMM50207.1"/>
    </source>
</evidence>
<dbReference type="GO" id="GO:0030170">
    <property type="term" value="F:pyridoxal phosphate binding"/>
    <property type="evidence" value="ECO:0007669"/>
    <property type="project" value="InterPro"/>
</dbReference>
<keyword evidence="3 6" id="KW-0808">Transferase</keyword>
<comment type="similarity">
    <text evidence="2">Belongs to the class-II pyridoxal-phosphate-dependent aminotransferase family. BioF subfamily.</text>
</comment>
<keyword evidence="6" id="KW-0032">Aminotransferase</keyword>
<dbReference type="Gene3D" id="3.90.1150.10">
    <property type="entry name" value="Aspartate Aminotransferase, domain 1"/>
    <property type="match status" value="1"/>
</dbReference>
<dbReference type="InterPro" id="IPR050087">
    <property type="entry name" value="AON_synthase_class-II"/>
</dbReference>
<dbReference type="InterPro" id="IPR015421">
    <property type="entry name" value="PyrdxlP-dep_Trfase_major"/>
</dbReference>
<proteinExistence type="inferred from homology"/>
<sequence>MKSIQSYFESQLRLRKTNGTFRQPIGSGSGIDFLSNDYLGISRSHELKEIVEEELSSLPFRGGTAGSRLLGGDNEYIRVTEDYLAKFYNGDAALVFSSGYQANMAVLSSVPQRGDTVFYDELSHACMKDGIRLSFAKSYSFKHNDLDDLEKKVERFGKGRIFFVVESVYSMDGDFVDLNSLVKLSEKYDAGIILDEAHTTAWYGDHGKGLAVDESVDNKILARIYTYGKGPGVHGAVVVGTELLKSFIINNSRPFIYTTAPPDHHVVLMKSSTKLFSGDFGDNQRLILKNNIKCFGEVSSQLPSKNDLFNVSATNTPIQSIIIPGNEEVSKVAGYLRQEGFEVRPVRSPTVKVGQERIRVCLHSSNTSAEITELFNIFKTLID</sequence>
<dbReference type="AlphaFoldDB" id="A0A848J0W7"/>
<dbReference type="GO" id="GO:0008483">
    <property type="term" value="F:transaminase activity"/>
    <property type="evidence" value="ECO:0007669"/>
    <property type="project" value="UniProtKB-KW"/>
</dbReference>
<protein>
    <submittedName>
        <fullName evidence="6">Aminotransferase class I/II-fold pyridoxal phosphate-dependent enzyme</fullName>
    </submittedName>
</protein>
<dbReference type="EMBL" id="JABBNU010000011">
    <property type="protein sequence ID" value="NMM50207.1"/>
    <property type="molecule type" value="Genomic_DNA"/>
</dbReference>
<dbReference type="Pfam" id="PF00155">
    <property type="entry name" value="Aminotran_1_2"/>
    <property type="match status" value="1"/>
</dbReference>
<dbReference type="InterPro" id="IPR015422">
    <property type="entry name" value="PyrdxlP-dep_Trfase_small"/>
</dbReference>
<accession>A0A848J0W7</accession>
<evidence type="ECO:0000256" key="1">
    <source>
        <dbReference type="ARBA" id="ARBA00001933"/>
    </source>
</evidence>
<dbReference type="RefSeq" id="WP_169684568.1">
    <property type="nucleotide sequence ID" value="NZ_JABBNU010000011.1"/>
</dbReference>